<dbReference type="CDD" id="cd07377">
    <property type="entry name" value="WHTH_GntR"/>
    <property type="match status" value="1"/>
</dbReference>
<name>A0A173TER3_EUBRA</name>
<dbReference type="OrthoDB" id="389878at2"/>
<dbReference type="Pfam" id="PF00392">
    <property type="entry name" value="GntR"/>
    <property type="match status" value="1"/>
</dbReference>
<evidence type="ECO:0000313" key="8">
    <source>
        <dbReference type="Proteomes" id="UP000431304"/>
    </source>
</evidence>
<dbReference type="Proteomes" id="UP000431304">
    <property type="component" value="Unassembled WGS sequence"/>
</dbReference>
<dbReference type="InterPro" id="IPR011711">
    <property type="entry name" value="GntR_C"/>
</dbReference>
<dbReference type="PROSITE" id="PS50949">
    <property type="entry name" value="HTH_GNTR"/>
    <property type="match status" value="1"/>
</dbReference>
<keyword evidence="2" id="KW-0238">DNA-binding</keyword>
<evidence type="ECO:0000313" key="7">
    <source>
        <dbReference type="Proteomes" id="UP000095492"/>
    </source>
</evidence>
<dbReference type="RefSeq" id="WP_022036659.1">
    <property type="nucleotide sequence ID" value="NZ_CAXUGT010000014.1"/>
</dbReference>
<dbReference type="InterPro" id="IPR036388">
    <property type="entry name" value="WH-like_DNA-bd_sf"/>
</dbReference>
<proteinExistence type="predicted"/>
<dbReference type="STRING" id="39490.ERS852448_01435"/>
<dbReference type="Pfam" id="PF07729">
    <property type="entry name" value="FCD"/>
    <property type="match status" value="1"/>
</dbReference>
<dbReference type="Gene3D" id="1.10.10.10">
    <property type="entry name" value="Winged helix-like DNA-binding domain superfamily/Winged helix DNA-binding domain"/>
    <property type="match status" value="1"/>
</dbReference>
<evidence type="ECO:0000256" key="2">
    <source>
        <dbReference type="ARBA" id="ARBA00023125"/>
    </source>
</evidence>
<keyword evidence="1" id="KW-0805">Transcription regulation</keyword>
<dbReference type="GeneID" id="97389723"/>
<organism evidence="5 7">
    <name type="scientific">Eubacterium ramulus</name>
    <dbReference type="NCBI Taxonomy" id="39490"/>
    <lineage>
        <taxon>Bacteria</taxon>
        <taxon>Bacillati</taxon>
        <taxon>Bacillota</taxon>
        <taxon>Clostridia</taxon>
        <taxon>Eubacteriales</taxon>
        <taxon>Eubacteriaceae</taxon>
        <taxon>Eubacterium</taxon>
    </lineage>
</organism>
<evidence type="ECO:0000313" key="5">
    <source>
        <dbReference type="EMBL" id="CUN00467.1"/>
    </source>
</evidence>
<dbReference type="EMBL" id="WKRA01000030">
    <property type="protein sequence ID" value="MSD17157.1"/>
    <property type="molecule type" value="Genomic_DNA"/>
</dbReference>
<evidence type="ECO:0000256" key="1">
    <source>
        <dbReference type="ARBA" id="ARBA00023015"/>
    </source>
</evidence>
<dbReference type="SUPFAM" id="SSF46785">
    <property type="entry name" value="Winged helix' DNA-binding domain"/>
    <property type="match status" value="1"/>
</dbReference>
<protein>
    <submittedName>
        <fullName evidence="5">Carbon starvation induced regulator</fullName>
    </submittedName>
    <submittedName>
        <fullName evidence="6">FCD domain-containing protein</fullName>
    </submittedName>
</protein>
<dbReference type="GO" id="GO:0003677">
    <property type="term" value="F:DNA binding"/>
    <property type="evidence" value="ECO:0007669"/>
    <property type="project" value="UniProtKB-KW"/>
</dbReference>
<dbReference type="PRINTS" id="PR00035">
    <property type="entry name" value="HTHGNTR"/>
</dbReference>
<reference evidence="6 8" key="2">
    <citation type="journal article" date="2019" name="Nat. Med.">
        <title>A library of human gut bacterial isolates paired with longitudinal multiomics data enables mechanistic microbiome research.</title>
        <authorList>
            <person name="Poyet M."/>
            <person name="Groussin M."/>
            <person name="Gibbons S.M."/>
            <person name="Avila-Pacheco J."/>
            <person name="Jiang X."/>
            <person name="Kearney S.M."/>
            <person name="Perrotta A.R."/>
            <person name="Berdy B."/>
            <person name="Zhao S."/>
            <person name="Lieberman T.D."/>
            <person name="Swanson P.K."/>
            <person name="Smith M."/>
            <person name="Roesemann S."/>
            <person name="Alexander J.E."/>
            <person name="Rich S.A."/>
            <person name="Livny J."/>
            <person name="Vlamakis H."/>
            <person name="Clish C."/>
            <person name="Bullock K."/>
            <person name="Deik A."/>
            <person name="Scott J."/>
            <person name="Pierce K.A."/>
            <person name="Xavier R.J."/>
            <person name="Alm E.J."/>
        </authorList>
    </citation>
    <scope>NUCLEOTIDE SEQUENCE [LARGE SCALE GENOMIC DNA]</scope>
    <source>
        <strain evidence="6 8">BIOML-A3</strain>
    </source>
</reference>
<dbReference type="PANTHER" id="PTHR43537">
    <property type="entry name" value="TRANSCRIPTIONAL REGULATOR, GNTR FAMILY"/>
    <property type="match status" value="1"/>
</dbReference>
<evidence type="ECO:0000313" key="6">
    <source>
        <dbReference type="EMBL" id="MSD17157.1"/>
    </source>
</evidence>
<dbReference type="InterPro" id="IPR036390">
    <property type="entry name" value="WH_DNA-bd_sf"/>
</dbReference>
<dbReference type="PANTHER" id="PTHR43537:SF24">
    <property type="entry name" value="GLUCONATE OPERON TRANSCRIPTIONAL REPRESSOR"/>
    <property type="match status" value="1"/>
</dbReference>
<dbReference type="SMART" id="SM00895">
    <property type="entry name" value="FCD"/>
    <property type="match status" value="1"/>
</dbReference>
<feature type="domain" description="HTH gntR-type" evidence="4">
    <location>
        <begin position="17"/>
        <end position="84"/>
    </location>
</feature>
<dbReference type="SMART" id="SM00345">
    <property type="entry name" value="HTH_GNTR"/>
    <property type="match status" value="1"/>
</dbReference>
<evidence type="ECO:0000256" key="3">
    <source>
        <dbReference type="ARBA" id="ARBA00023163"/>
    </source>
</evidence>
<keyword evidence="3" id="KW-0804">Transcription</keyword>
<dbReference type="EMBL" id="CYYA01000008">
    <property type="protein sequence ID" value="CUN00467.1"/>
    <property type="molecule type" value="Genomic_DNA"/>
</dbReference>
<dbReference type="Proteomes" id="UP000095492">
    <property type="component" value="Unassembled WGS sequence"/>
</dbReference>
<dbReference type="InterPro" id="IPR008920">
    <property type="entry name" value="TF_FadR/GntR_C"/>
</dbReference>
<sequence>MSNQEISKYDALNQPAENKQQQAYQQIKQDILNNTYPEGTVMVERKLCDIYHVSRSPIRNALQQLTHEGLLSFVPGKGTVVASFTTEDILEVYDLIELLQVYAVAAFLNKYNDLAVDAMEIALRNMEKSLNEHDIFQCTRWDQKFHELLIGYAGNKRLETIYDQLDCQQMLFISTILDDTERASQSFAEHSAILAAIKEKDVQIAQDCIRKHYYHIKQYYINKLLSRIHI</sequence>
<dbReference type="AlphaFoldDB" id="A0A173TER3"/>
<dbReference type="GO" id="GO:0003700">
    <property type="term" value="F:DNA-binding transcription factor activity"/>
    <property type="evidence" value="ECO:0007669"/>
    <property type="project" value="InterPro"/>
</dbReference>
<gene>
    <name evidence="5" type="primary">csiR</name>
    <name evidence="5" type="ORF">ERS852448_01435</name>
    <name evidence="6" type="ORF">GKE72_14040</name>
</gene>
<dbReference type="InterPro" id="IPR000524">
    <property type="entry name" value="Tscrpt_reg_HTH_GntR"/>
</dbReference>
<accession>A0A173TER3</accession>
<evidence type="ECO:0000259" key="4">
    <source>
        <dbReference type="PROSITE" id="PS50949"/>
    </source>
</evidence>
<reference evidence="5 7" key="1">
    <citation type="submission" date="2015-09" db="EMBL/GenBank/DDBJ databases">
        <authorList>
            <consortium name="Pathogen Informatics"/>
        </authorList>
    </citation>
    <scope>NUCLEOTIDE SEQUENCE [LARGE SCALE GENOMIC DNA]</scope>
    <source>
        <strain evidence="5 7">2789STDY5608891</strain>
    </source>
</reference>
<dbReference type="Gene3D" id="1.20.120.530">
    <property type="entry name" value="GntR ligand-binding domain-like"/>
    <property type="match status" value="1"/>
</dbReference>
<dbReference type="SUPFAM" id="SSF48008">
    <property type="entry name" value="GntR ligand-binding domain-like"/>
    <property type="match status" value="1"/>
</dbReference>